<evidence type="ECO:0000313" key="2">
    <source>
        <dbReference type="EMBL" id="WRL63511.1"/>
    </source>
</evidence>
<sequence>MPHRFTARAAVVGDRAGTVVPDAVVDVEDGLISWVGPAGDAPPLGDAELVELPGALLPGLVNTHSHAAMVLFRGQGEGLPSIAGWRRSCGRGRPGSPPTTSRSR</sequence>
<accession>A0ABZ1B189</accession>
<gene>
    <name evidence="2" type="ORF">U6N30_28000</name>
</gene>
<dbReference type="Proteomes" id="UP001324287">
    <property type="component" value="Chromosome"/>
</dbReference>
<proteinExistence type="predicted"/>
<dbReference type="Gene3D" id="3.20.20.140">
    <property type="entry name" value="Metal-dependent hydrolases"/>
    <property type="match status" value="1"/>
</dbReference>
<name>A0ABZ1B189_9ACTN</name>
<reference evidence="2 3" key="1">
    <citation type="submission" date="2023-12" db="EMBL/GenBank/DDBJ databases">
        <title>Blastococcus brunescens sp. nov., an actonobacterium isolated from sandstone collected in sahara desert.</title>
        <authorList>
            <person name="Gtari M."/>
            <person name="Ghodhbane F."/>
        </authorList>
    </citation>
    <scope>NUCLEOTIDE SEQUENCE [LARGE SCALE GENOMIC DNA]</scope>
    <source>
        <strain evidence="2 3">BMG 8361</strain>
    </source>
</reference>
<dbReference type="EMBL" id="CP141261">
    <property type="protein sequence ID" value="WRL63511.1"/>
    <property type="molecule type" value="Genomic_DNA"/>
</dbReference>
<keyword evidence="3" id="KW-1185">Reference proteome</keyword>
<dbReference type="RefSeq" id="WP_324274846.1">
    <property type="nucleotide sequence ID" value="NZ_CP141261.1"/>
</dbReference>
<dbReference type="SUPFAM" id="SSF51338">
    <property type="entry name" value="Composite domain of metallo-dependent hydrolases"/>
    <property type="match status" value="1"/>
</dbReference>
<protein>
    <recommendedName>
        <fullName evidence="4">Amidohydrolase-related domain-containing protein</fullName>
    </recommendedName>
</protein>
<evidence type="ECO:0008006" key="4">
    <source>
        <dbReference type="Google" id="ProtNLM"/>
    </source>
</evidence>
<feature type="region of interest" description="Disordered" evidence="1">
    <location>
        <begin position="83"/>
        <end position="104"/>
    </location>
</feature>
<organism evidence="2 3">
    <name type="scientific">Blastococcus brunescens</name>
    <dbReference type="NCBI Taxonomy" id="1564165"/>
    <lineage>
        <taxon>Bacteria</taxon>
        <taxon>Bacillati</taxon>
        <taxon>Actinomycetota</taxon>
        <taxon>Actinomycetes</taxon>
        <taxon>Geodermatophilales</taxon>
        <taxon>Geodermatophilaceae</taxon>
        <taxon>Blastococcus</taxon>
    </lineage>
</organism>
<evidence type="ECO:0000256" key="1">
    <source>
        <dbReference type="SAM" id="MobiDB-lite"/>
    </source>
</evidence>
<dbReference type="InterPro" id="IPR011059">
    <property type="entry name" value="Metal-dep_hydrolase_composite"/>
</dbReference>
<evidence type="ECO:0000313" key="3">
    <source>
        <dbReference type="Proteomes" id="UP001324287"/>
    </source>
</evidence>
<dbReference type="Gene3D" id="2.30.40.10">
    <property type="entry name" value="Urease, subunit C, domain 1"/>
    <property type="match status" value="1"/>
</dbReference>